<feature type="domain" description="Deoxynucleoside kinase" evidence="1">
    <location>
        <begin position="67"/>
        <end position="298"/>
    </location>
</feature>
<protein>
    <submittedName>
        <fullName evidence="2">NADH dehydrogenase [ubiquinone] 1 alpha subcomplex subunit 10, mitochondrial</fullName>
    </submittedName>
</protein>
<dbReference type="EMBL" id="GGYP01005587">
    <property type="protein sequence ID" value="MDE50358.1"/>
    <property type="molecule type" value="Transcribed_RNA"/>
</dbReference>
<dbReference type="InterPro" id="IPR027417">
    <property type="entry name" value="P-loop_NTPase"/>
</dbReference>
<dbReference type="Pfam" id="PF01712">
    <property type="entry name" value="dNK"/>
    <property type="match status" value="1"/>
</dbReference>
<reference evidence="2" key="1">
    <citation type="submission" date="2018-10" db="EMBL/GenBank/DDBJ databases">
        <title>Transcriptome assembly of Aceria tosichella (Wheat curl mite) Type 2.</title>
        <authorList>
            <person name="Scully E.D."/>
            <person name="Geib S.M."/>
            <person name="Palmer N.A."/>
            <person name="Gupta A.K."/>
            <person name="Sarath G."/>
            <person name="Tatineni S."/>
        </authorList>
    </citation>
    <scope>NUCLEOTIDE SEQUENCE</scope>
    <source>
        <strain evidence="2">LincolnNE</strain>
    </source>
</reference>
<accession>A0A6G1SIY1</accession>
<keyword evidence="2" id="KW-0830">Ubiquinone</keyword>
<evidence type="ECO:0000259" key="1">
    <source>
        <dbReference type="Pfam" id="PF01712"/>
    </source>
</evidence>
<dbReference type="PANTHER" id="PTHR10513:SF15">
    <property type="entry name" value="NADH DEHYDROGENASE [UBIQUINONE] 1 ALPHA SUBCOMPLEX SUBUNIT 10, MITOCHONDRIAL"/>
    <property type="match status" value="1"/>
</dbReference>
<gene>
    <name evidence="2" type="primary">ND42</name>
    <name evidence="2" type="ORF">g.6331</name>
</gene>
<dbReference type="AlphaFoldDB" id="A0A6G1SIY1"/>
<dbReference type="GO" id="GO:0006120">
    <property type="term" value="P:mitochondrial electron transport, NADH to ubiquinone"/>
    <property type="evidence" value="ECO:0007669"/>
    <property type="project" value="TreeGrafter"/>
</dbReference>
<dbReference type="InterPro" id="IPR031314">
    <property type="entry name" value="DNK_dom"/>
</dbReference>
<dbReference type="SUPFAM" id="SSF52540">
    <property type="entry name" value="P-loop containing nucleoside triphosphate hydrolases"/>
    <property type="match status" value="1"/>
</dbReference>
<sequence>MLTSKLLSNSARGRAPIPARRSLCHKTYLKPKANNYHWPYERRSYGLLNFWMDPFTKSKFDENSLLIQVEGNVSAGKQDFAKTLAEELGMAYFPQPDLDSYYINDHGYDYRALNPILPERLRICDWEMFHENPSRHSVIHMQYYLYKLRLFQHYKALRHIFNTGQGVVMTRTAFTERAIVEAMHNVGWLPKGHLREDGARFYDWKHRHTFLRNMTLSIIHQPHLCIYLDTPVDVCLERVRNDPDPMIANSKVHTREFLEEIETAFKEIVLPKAEHNMHLIAVDNTKPKTREEVCDIIDDLSHLSFKYDPHDTRFETWDTKNRRFWYLDARRRLTTRNATVEINQKLSAEWYDVAGLGDSITQADLRLRQSLFESHVGQFGFNQEYDTDPKVHGIFRRLFGTYKNFGERVNKDLRADFV</sequence>
<proteinExistence type="predicted"/>
<dbReference type="GO" id="GO:0005739">
    <property type="term" value="C:mitochondrion"/>
    <property type="evidence" value="ECO:0007669"/>
    <property type="project" value="GOC"/>
</dbReference>
<dbReference type="PANTHER" id="PTHR10513">
    <property type="entry name" value="DEOXYNUCLEOSIDE KINASE"/>
    <property type="match status" value="1"/>
</dbReference>
<evidence type="ECO:0000313" key="2">
    <source>
        <dbReference type="EMBL" id="MDE50358.1"/>
    </source>
</evidence>
<dbReference type="InterPro" id="IPR050566">
    <property type="entry name" value="Deoxyribonucleoside_kinase"/>
</dbReference>
<name>A0A6G1SIY1_9ACAR</name>
<dbReference type="Gene3D" id="3.40.50.300">
    <property type="entry name" value="P-loop containing nucleotide triphosphate hydrolases"/>
    <property type="match status" value="1"/>
</dbReference>
<organism evidence="2">
    <name type="scientific">Aceria tosichella</name>
    <name type="common">wheat curl mite</name>
    <dbReference type="NCBI Taxonomy" id="561515"/>
    <lineage>
        <taxon>Eukaryota</taxon>
        <taxon>Metazoa</taxon>
        <taxon>Ecdysozoa</taxon>
        <taxon>Arthropoda</taxon>
        <taxon>Chelicerata</taxon>
        <taxon>Arachnida</taxon>
        <taxon>Acari</taxon>
        <taxon>Acariformes</taxon>
        <taxon>Trombidiformes</taxon>
        <taxon>Prostigmata</taxon>
        <taxon>Eupodina</taxon>
        <taxon>Eriophyoidea</taxon>
        <taxon>Eriophyidae</taxon>
        <taxon>Eriophyinae</taxon>
        <taxon>Aceriini</taxon>
        <taxon>Aceria</taxon>
    </lineage>
</organism>